<dbReference type="RefSeq" id="XP_026616427.1">
    <property type="nucleotide sequence ID" value="XM_026761832.1"/>
</dbReference>
<evidence type="ECO:0000259" key="1">
    <source>
        <dbReference type="PROSITE" id="PS50181"/>
    </source>
</evidence>
<protein>
    <recommendedName>
        <fullName evidence="1">F-box domain-containing protein</fullName>
    </recommendedName>
</protein>
<dbReference type="SUPFAM" id="SSF81383">
    <property type="entry name" value="F-box domain"/>
    <property type="match status" value="1"/>
</dbReference>
<evidence type="ECO:0000313" key="2">
    <source>
        <dbReference type="EMBL" id="RHZ61462.1"/>
    </source>
</evidence>
<sequence length="478" mass="54433">MARSLDQLPPEILLAILDEMDMSELSSVIRVNRQFFNLGIRILWQVQSDIYLVKVPKSRRRVYIPWIMELSLSRSPKVLYKRFKDFVFPNVKELRVTLKDHQGPIADCRYLTHFMNPGLQLLRLEGDITADFLLDVQNQCPKLRTVICCSCGPCVRPTDFLTFVRGLPYLERLDMHEKDGHTMIDSKVIGFLATSQRIEQLSLDRITPEMLRDALSLEAPFPEMMKLDIEIRQDAVASMVEIFNSIFALRVTLKATNTWETEIRSRALRPLSELSRVRSLDIFVDGDMRIAPEDLVSLRSLSDLRRLTIEGLHARNLRAADFGDDDLHRLVSGLPGLDTLSLQFLTSGVTSASFATLAKCCPRLGCCDLGGAFNALDLRDYKAPLLPKLGSLRVGCFLDSDIRGIDDEADDHDQLVENRACEHARQLERHFPKASIWIAQNGGYPAEVQFSMTVVKLFRREYERDSECDSRPLDTCIP</sequence>
<feature type="domain" description="F-box" evidence="1">
    <location>
        <begin position="2"/>
        <end position="38"/>
    </location>
</feature>
<dbReference type="Proteomes" id="UP000215305">
    <property type="component" value="Unassembled WGS sequence"/>
</dbReference>
<organism evidence="2 3">
    <name type="scientific">Aspergillus thermomutatus</name>
    <name type="common">Neosartorya pseudofischeri</name>
    <dbReference type="NCBI Taxonomy" id="41047"/>
    <lineage>
        <taxon>Eukaryota</taxon>
        <taxon>Fungi</taxon>
        <taxon>Dikarya</taxon>
        <taxon>Ascomycota</taxon>
        <taxon>Pezizomycotina</taxon>
        <taxon>Eurotiomycetes</taxon>
        <taxon>Eurotiomycetidae</taxon>
        <taxon>Eurotiales</taxon>
        <taxon>Aspergillaceae</taxon>
        <taxon>Aspergillus</taxon>
        <taxon>Aspergillus subgen. Fumigati</taxon>
    </lineage>
</organism>
<dbReference type="InterPro" id="IPR001810">
    <property type="entry name" value="F-box_dom"/>
</dbReference>
<dbReference type="GeneID" id="38130187"/>
<dbReference type="Gene3D" id="3.80.10.10">
    <property type="entry name" value="Ribonuclease Inhibitor"/>
    <property type="match status" value="1"/>
</dbReference>
<dbReference type="AlphaFoldDB" id="A0A397HEG3"/>
<dbReference type="VEuPathDB" id="FungiDB:CDV56_108213"/>
<evidence type="ECO:0000313" key="3">
    <source>
        <dbReference type="Proteomes" id="UP000215305"/>
    </source>
</evidence>
<keyword evidence="3" id="KW-1185">Reference proteome</keyword>
<dbReference type="EMBL" id="NKHU02000044">
    <property type="protein sequence ID" value="RHZ61462.1"/>
    <property type="molecule type" value="Genomic_DNA"/>
</dbReference>
<name>A0A397HEG3_ASPTH</name>
<comment type="caution">
    <text evidence="2">The sequence shown here is derived from an EMBL/GenBank/DDBJ whole genome shotgun (WGS) entry which is preliminary data.</text>
</comment>
<dbReference type="SUPFAM" id="SSF52047">
    <property type="entry name" value="RNI-like"/>
    <property type="match status" value="1"/>
</dbReference>
<gene>
    <name evidence="2" type="ORF">CDV56_108213</name>
</gene>
<dbReference type="InterPro" id="IPR036047">
    <property type="entry name" value="F-box-like_dom_sf"/>
</dbReference>
<proteinExistence type="predicted"/>
<accession>A0A397HEG3</accession>
<dbReference type="InterPro" id="IPR032675">
    <property type="entry name" value="LRR_dom_sf"/>
</dbReference>
<dbReference type="PROSITE" id="PS50181">
    <property type="entry name" value="FBOX"/>
    <property type="match status" value="1"/>
</dbReference>
<dbReference type="OrthoDB" id="2305901at2759"/>
<dbReference type="STRING" id="41047.A0A397HEG3"/>
<reference evidence="2" key="1">
    <citation type="submission" date="2018-08" db="EMBL/GenBank/DDBJ databases">
        <title>Draft genome sequence of azole-resistant Aspergillus thermomutatus (Neosartorya pseudofischeri) strain HMR AF 39, isolated from a human nasal aspirate.</title>
        <authorList>
            <person name="Parent-Michaud M."/>
            <person name="Dufresne P.J."/>
            <person name="Fournier E."/>
            <person name="Martineau C."/>
            <person name="Moreira S."/>
            <person name="Perkins V."/>
            <person name="De Repentigny L."/>
            <person name="Dufresne S.F."/>
        </authorList>
    </citation>
    <scope>NUCLEOTIDE SEQUENCE [LARGE SCALE GENOMIC DNA]</scope>
    <source>
        <strain evidence="2">HMR AF 39</strain>
    </source>
</reference>